<dbReference type="InterPro" id="IPR045518">
    <property type="entry name" value="2EXR"/>
</dbReference>
<feature type="domain" description="2EXR" evidence="2">
    <location>
        <begin position="30"/>
        <end position="143"/>
    </location>
</feature>
<feature type="region of interest" description="Disordered" evidence="1">
    <location>
        <begin position="290"/>
        <end position="315"/>
    </location>
</feature>
<evidence type="ECO:0000259" key="2">
    <source>
        <dbReference type="Pfam" id="PF20150"/>
    </source>
</evidence>
<accession>A0ABR4CCQ8</accession>
<gene>
    <name evidence="3" type="ORF">VTL71DRAFT_15830</name>
</gene>
<feature type="compositionally biased region" description="Acidic residues" evidence="1">
    <location>
        <begin position="305"/>
        <end position="315"/>
    </location>
</feature>
<name>A0ABR4CCQ8_9HELO</name>
<keyword evidence="4" id="KW-1185">Reference proteome</keyword>
<proteinExistence type="predicted"/>
<organism evidence="3 4">
    <name type="scientific">Oculimacula yallundae</name>
    <dbReference type="NCBI Taxonomy" id="86028"/>
    <lineage>
        <taxon>Eukaryota</taxon>
        <taxon>Fungi</taxon>
        <taxon>Dikarya</taxon>
        <taxon>Ascomycota</taxon>
        <taxon>Pezizomycotina</taxon>
        <taxon>Leotiomycetes</taxon>
        <taxon>Helotiales</taxon>
        <taxon>Ploettnerulaceae</taxon>
        <taxon>Oculimacula</taxon>
    </lineage>
</organism>
<dbReference type="PANTHER" id="PTHR35910">
    <property type="entry name" value="2EXR DOMAIN-CONTAINING PROTEIN"/>
    <property type="match status" value="1"/>
</dbReference>
<sequence length="354" mass="41020">MASASNNPSANVASTSSLTATASQTRGVEFTLFPKLALELRQMIWTEVCFQERIIDLWCVSTFTGIECGDDFFDDIGDWRPYKYRSNARYAPSLLHASQEARAVGLKHYFLEFGVHSSYIYRGTRIAVSTPPRIYVNWENDIICPLLVNEDMVPNKINLLTAFWHPENFPQIRRIAFEVCPGRISYWDPEEMDDLLRRYNIKEVILYPWNSRIGPGLELCGSEGKFTSKRLDTNFIDFENHLDESHSYSIGIHSYPKGIFNRLIEEVRLDYRYCINVECRKLRGEIPEGALGEEAENESQKDFDEATEEEVDEEAEEEVKKRVEVCYDPSHFEYPFPVNFKIMNISRIASPRID</sequence>
<reference evidence="3 4" key="1">
    <citation type="journal article" date="2024" name="Commun. Biol.">
        <title>Comparative genomic analysis of thermophilic fungi reveals convergent evolutionary adaptations and gene losses.</title>
        <authorList>
            <person name="Steindorff A.S."/>
            <person name="Aguilar-Pontes M.V."/>
            <person name="Robinson A.J."/>
            <person name="Andreopoulos B."/>
            <person name="LaButti K."/>
            <person name="Kuo A."/>
            <person name="Mondo S."/>
            <person name="Riley R."/>
            <person name="Otillar R."/>
            <person name="Haridas S."/>
            <person name="Lipzen A."/>
            <person name="Grimwood J."/>
            <person name="Schmutz J."/>
            <person name="Clum A."/>
            <person name="Reid I.D."/>
            <person name="Moisan M.C."/>
            <person name="Butler G."/>
            <person name="Nguyen T.T.M."/>
            <person name="Dewar K."/>
            <person name="Conant G."/>
            <person name="Drula E."/>
            <person name="Henrissat B."/>
            <person name="Hansel C."/>
            <person name="Singer S."/>
            <person name="Hutchinson M.I."/>
            <person name="de Vries R.P."/>
            <person name="Natvig D.O."/>
            <person name="Powell A.J."/>
            <person name="Tsang A."/>
            <person name="Grigoriev I.V."/>
        </authorList>
    </citation>
    <scope>NUCLEOTIDE SEQUENCE [LARGE SCALE GENOMIC DNA]</scope>
    <source>
        <strain evidence="3 4">CBS 494.80</strain>
    </source>
</reference>
<comment type="caution">
    <text evidence="3">The sequence shown here is derived from an EMBL/GenBank/DDBJ whole genome shotgun (WGS) entry which is preliminary data.</text>
</comment>
<protein>
    <recommendedName>
        <fullName evidence="2">2EXR domain-containing protein</fullName>
    </recommendedName>
</protein>
<evidence type="ECO:0000313" key="4">
    <source>
        <dbReference type="Proteomes" id="UP001595075"/>
    </source>
</evidence>
<dbReference type="Pfam" id="PF20150">
    <property type="entry name" value="2EXR"/>
    <property type="match status" value="1"/>
</dbReference>
<dbReference type="Proteomes" id="UP001595075">
    <property type="component" value="Unassembled WGS sequence"/>
</dbReference>
<evidence type="ECO:0000313" key="3">
    <source>
        <dbReference type="EMBL" id="KAL2067734.1"/>
    </source>
</evidence>
<dbReference type="EMBL" id="JAZHXI010000009">
    <property type="protein sequence ID" value="KAL2067734.1"/>
    <property type="molecule type" value="Genomic_DNA"/>
</dbReference>
<dbReference type="PANTHER" id="PTHR35910:SF6">
    <property type="entry name" value="2EXR DOMAIN-CONTAINING PROTEIN"/>
    <property type="match status" value="1"/>
</dbReference>
<evidence type="ECO:0000256" key="1">
    <source>
        <dbReference type="SAM" id="MobiDB-lite"/>
    </source>
</evidence>